<reference evidence="8" key="1">
    <citation type="journal article" date="2005" name="Nature">
        <title>Sequencing of Aspergillus nidulans and comparative analysis with A. fumigatus and A. oryzae.</title>
        <authorList>
            <person name="Galagan J.E."/>
            <person name="Calvo S.E."/>
            <person name="Cuomo C."/>
            <person name="Ma L.J."/>
            <person name="Wortman J.R."/>
            <person name="Batzoglou S."/>
            <person name="Lee S.I."/>
            <person name="Basturkmen M."/>
            <person name="Spevak C.C."/>
            <person name="Clutterbuck J."/>
            <person name="Kapitonov V."/>
            <person name="Jurka J."/>
            <person name="Scazzocchio C."/>
            <person name="Farman M."/>
            <person name="Butler J."/>
            <person name="Purcell S."/>
            <person name="Harris S."/>
            <person name="Braus G.H."/>
            <person name="Draht O."/>
            <person name="Busch S."/>
            <person name="D'Enfert C."/>
            <person name="Bouchier C."/>
            <person name="Goldman G.H."/>
            <person name="Bell-Pedersen D."/>
            <person name="Griffiths-Jones S."/>
            <person name="Doonan J.H."/>
            <person name="Yu J."/>
            <person name="Vienken K."/>
            <person name="Pain A."/>
            <person name="Freitag M."/>
            <person name="Selker E.U."/>
            <person name="Archer D.B."/>
            <person name="Penalva M.A."/>
            <person name="Oakley B.R."/>
            <person name="Momany M."/>
            <person name="Tanaka T."/>
            <person name="Kumagai T."/>
            <person name="Asai K."/>
            <person name="Machida M."/>
            <person name="Nierman W.C."/>
            <person name="Denning D.W."/>
            <person name="Caddick M."/>
            <person name="Hynes M."/>
            <person name="Paoletti M."/>
            <person name="Fischer R."/>
            <person name="Miller B."/>
            <person name="Dyer P."/>
            <person name="Sachs M.S."/>
            <person name="Osmani S.A."/>
            <person name="Birren B.W."/>
        </authorList>
    </citation>
    <scope>NUCLEOTIDE SEQUENCE [LARGE SCALE GENOMIC DNA]</scope>
    <source>
        <strain evidence="8">FGSC A4 / ATCC 38163 / CBS 112.46 / NRRL 194 / M139</strain>
    </source>
</reference>
<dbReference type="GeneID" id="2872013"/>
<evidence type="ECO:0000256" key="2">
    <source>
        <dbReference type="ARBA" id="ARBA00009877"/>
    </source>
</evidence>
<dbReference type="EMBL" id="BN001305">
    <property type="protein sequence ID" value="CBF81330.1"/>
    <property type="molecule type" value="Genomic_DNA"/>
</dbReference>
<keyword evidence="8" id="KW-1185">Reference proteome</keyword>
<dbReference type="Proteomes" id="UP000000560">
    <property type="component" value="Chromosome V"/>
</dbReference>
<evidence type="ECO:0000256" key="4">
    <source>
        <dbReference type="ARBA" id="ARBA00022989"/>
    </source>
</evidence>
<dbReference type="AlphaFoldDB" id="Q5B156"/>
<organism evidence="7 8">
    <name type="scientific">Emericella nidulans (strain FGSC A4 / ATCC 38163 / CBS 112.46 / NRRL 194 / M139)</name>
    <name type="common">Aspergillus nidulans</name>
    <dbReference type="NCBI Taxonomy" id="227321"/>
    <lineage>
        <taxon>Eukaryota</taxon>
        <taxon>Fungi</taxon>
        <taxon>Dikarya</taxon>
        <taxon>Ascomycota</taxon>
        <taxon>Pezizomycotina</taxon>
        <taxon>Eurotiomycetes</taxon>
        <taxon>Eurotiomycetidae</taxon>
        <taxon>Eurotiales</taxon>
        <taxon>Aspergillaceae</taxon>
        <taxon>Aspergillus</taxon>
        <taxon>Aspergillus subgen. Nidulantes</taxon>
    </lineage>
</organism>
<dbReference type="eggNOG" id="KOG1239">
    <property type="taxonomic scope" value="Eukaryota"/>
</dbReference>
<dbReference type="RefSeq" id="XP_663328.1">
    <property type="nucleotide sequence ID" value="XM_658236.1"/>
</dbReference>
<dbReference type="HOGENOM" id="CLU_029282_1_2_1"/>
<accession>C8VFL6</accession>
<dbReference type="GO" id="GO:0033617">
    <property type="term" value="P:mitochondrial respiratory chain complex IV assembly"/>
    <property type="evidence" value="ECO:0000318"/>
    <property type="project" value="GO_Central"/>
</dbReference>
<reference evidence="8" key="2">
    <citation type="journal article" date="2009" name="Fungal Genet. Biol.">
        <title>The 2008 update of the Aspergillus nidulans genome annotation: a community effort.</title>
        <authorList>
            <person name="Wortman J.R."/>
            <person name="Gilsenan J.M."/>
            <person name="Joardar V."/>
            <person name="Deegan J."/>
            <person name="Clutterbuck J."/>
            <person name="Andersen M.R."/>
            <person name="Archer D."/>
            <person name="Bencina M."/>
            <person name="Braus G."/>
            <person name="Coutinho P."/>
            <person name="von Dohren H."/>
            <person name="Doonan J."/>
            <person name="Driessen A.J."/>
            <person name="Durek P."/>
            <person name="Espeso E."/>
            <person name="Fekete E."/>
            <person name="Flipphi M."/>
            <person name="Estrada C.G."/>
            <person name="Geysens S."/>
            <person name="Goldman G."/>
            <person name="de Groot P.W."/>
            <person name="Hansen K."/>
            <person name="Harris S.D."/>
            <person name="Heinekamp T."/>
            <person name="Helmstaedt K."/>
            <person name="Henrissat B."/>
            <person name="Hofmann G."/>
            <person name="Homan T."/>
            <person name="Horio T."/>
            <person name="Horiuchi H."/>
            <person name="James S."/>
            <person name="Jones M."/>
            <person name="Karaffa L."/>
            <person name="Karanyi Z."/>
            <person name="Kato M."/>
            <person name="Keller N."/>
            <person name="Kelly D.E."/>
            <person name="Kiel J.A."/>
            <person name="Kim J.M."/>
            <person name="van der Klei I.J."/>
            <person name="Klis F.M."/>
            <person name="Kovalchuk A."/>
            <person name="Krasevec N."/>
            <person name="Kubicek C.P."/>
            <person name="Liu B."/>
            <person name="Maccabe A."/>
            <person name="Meyer V."/>
            <person name="Mirabito P."/>
            <person name="Miskei M."/>
            <person name="Mos M."/>
            <person name="Mullins J."/>
            <person name="Nelson D.R."/>
            <person name="Nielsen J."/>
            <person name="Oakley B.R."/>
            <person name="Osmani S.A."/>
            <person name="Pakula T."/>
            <person name="Paszewski A."/>
            <person name="Paulsen I."/>
            <person name="Pilsyk S."/>
            <person name="Pocsi I."/>
            <person name="Punt P.J."/>
            <person name="Ram A.F."/>
            <person name="Ren Q."/>
            <person name="Robellet X."/>
            <person name="Robson G."/>
            <person name="Seiboth B."/>
            <person name="van Solingen P."/>
            <person name="Specht T."/>
            <person name="Sun J."/>
            <person name="Taheri-Talesh N."/>
            <person name="Takeshita N."/>
            <person name="Ussery D."/>
            <person name="vanKuyk P.A."/>
            <person name="Visser H."/>
            <person name="van de Vondervoort P.J."/>
            <person name="de Vries R.P."/>
            <person name="Walton J."/>
            <person name="Xiang X."/>
            <person name="Xiong Y."/>
            <person name="Zeng A.P."/>
            <person name="Brandt B.W."/>
            <person name="Cornell M.J."/>
            <person name="van den Hondel C.A."/>
            <person name="Visser J."/>
            <person name="Oliver S.G."/>
            <person name="Turner G."/>
        </authorList>
    </citation>
    <scope>GENOME REANNOTATION</scope>
    <source>
        <strain evidence="8">FGSC A4 / ATCC 38163 / CBS 112.46 / NRRL 194 / M139</strain>
    </source>
</reference>
<dbReference type="KEGG" id="ani:ANIA_05724"/>
<dbReference type="PANTHER" id="PTHR12428">
    <property type="entry name" value="OXA1"/>
    <property type="match status" value="1"/>
</dbReference>
<dbReference type="VEuPathDB" id="FungiDB:AN5724"/>
<evidence type="ECO:0000256" key="1">
    <source>
        <dbReference type="ARBA" id="ARBA00004141"/>
    </source>
</evidence>
<keyword evidence="3 6" id="KW-0812">Transmembrane</keyword>
<evidence type="ECO:0000256" key="6">
    <source>
        <dbReference type="SAM" id="Phobius"/>
    </source>
</evidence>
<comment type="subcellular location">
    <subcellularLocation>
        <location evidence="1">Membrane</location>
        <topology evidence="1">Multi-pass membrane protein</topology>
    </subcellularLocation>
</comment>
<evidence type="ECO:0000256" key="5">
    <source>
        <dbReference type="ARBA" id="ARBA00023136"/>
    </source>
</evidence>
<keyword evidence="5 6" id="KW-0472">Membrane</keyword>
<dbReference type="InParanoid" id="Q5B156"/>
<dbReference type="PANTHER" id="PTHR12428:SF65">
    <property type="entry name" value="CYTOCHROME C OXIDASE ASSEMBLY PROTEIN COX18, MITOCHONDRIAL"/>
    <property type="match status" value="1"/>
</dbReference>
<evidence type="ECO:0000256" key="3">
    <source>
        <dbReference type="ARBA" id="ARBA00022692"/>
    </source>
</evidence>
<comment type="similarity">
    <text evidence="2">Belongs to the OXA1/ALB3/YidC family.</text>
</comment>
<accession>Q5B156</accession>
<name>Q5B156_EMENI</name>
<evidence type="ECO:0000313" key="8">
    <source>
        <dbReference type="Proteomes" id="UP000000560"/>
    </source>
</evidence>
<dbReference type="GO" id="GO:0032977">
    <property type="term" value="F:membrane insertase activity"/>
    <property type="evidence" value="ECO:0000318"/>
    <property type="project" value="GO_Central"/>
</dbReference>
<proteinExistence type="inferred from homology"/>
<keyword evidence="4 6" id="KW-1133">Transmembrane helix</keyword>
<dbReference type="OrthoDB" id="2148490at2759"/>
<feature type="transmembrane region" description="Helical" evidence="6">
    <location>
        <begin position="255"/>
        <end position="275"/>
    </location>
</feature>
<dbReference type="OMA" id="WQRKRIV"/>
<dbReference type="InterPro" id="IPR001708">
    <property type="entry name" value="YidC/ALB3/OXA1/COX18"/>
</dbReference>
<sequence length="329" mass="36997">MRPSHHLPRMMPLQHVRRFHQTRQAPFINESLEVASSFIHGVHSASHLPWALSIPLTAFLIRMGVALPLQIFTKVQARKESDLSPILMAWRQHYQKKAQNQTGPNGPILAREAKIMTTKNVKGQYDALRRRWGLVRWYRPANILQVPIWITVMESLRAMSGADKSLAQTLLALFSSGDSESQGSAALRLTVEPSFAAEGALWFPDLLASDSTGILPAILTVTMLVNIRNGWKVPTLRSAADLPLKEMGKQMSNTLFRLLIQCMALNVGLACYMQGMPVAVMIYWITSTNIATAQTYLLQKYMFPTPSLKPWRQIHIAYSKRGQKAVLQN</sequence>
<dbReference type="STRING" id="227321.Q5B156"/>
<dbReference type="GO" id="GO:0032979">
    <property type="term" value="P:protein insertion into mitochondrial inner membrane from matrix"/>
    <property type="evidence" value="ECO:0000318"/>
    <property type="project" value="GO_Central"/>
</dbReference>
<evidence type="ECO:0000313" key="7">
    <source>
        <dbReference type="EMBL" id="CBF81330.1"/>
    </source>
</evidence>
<dbReference type="GO" id="GO:0005743">
    <property type="term" value="C:mitochondrial inner membrane"/>
    <property type="evidence" value="ECO:0000318"/>
    <property type="project" value="GO_Central"/>
</dbReference>
<protein>
    <submittedName>
        <fullName evidence="7">Mitochondrial export translocase Oxa2, putative (AFU_orthologue AFUA_1G06880)</fullName>
    </submittedName>
</protein>
<gene>
    <name evidence="7" type="ORF">ANIA_05724</name>
</gene>